<dbReference type="SUPFAM" id="SSF50129">
    <property type="entry name" value="GroES-like"/>
    <property type="match status" value="1"/>
</dbReference>
<dbReference type="Proteomes" id="UP000799437">
    <property type="component" value="Unassembled WGS sequence"/>
</dbReference>
<dbReference type="Pfam" id="PF00107">
    <property type="entry name" value="ADH_zinc_N"/>
    <property type="match status" value="1"/>
</dbReference>
<evidence type="ECO:0000256" key="3">
    <source>
        <dbReference type="ARBA" id="ARBA00022833"/>
    </source>
</evidence>
<dbReference type="Gene3D" id="3.90.180.10">
    <property type="entry name" value="Medium-chain alcohol dehydrogenases, catalytic domain"/>
    <property type="match status" value="1"/>
</dbReference>
<evidence type="ECO:0000313" key="7">
    <source>
        <dbReference type="EMBL" id="KAF2753524.1"/>
    </source>
</evidence>
<keyword evidence="8" id="KW-1185">Reference proteome</keyword>
<dbReference type="SUPFAM" id="SSF51735">
    <property type="entry name" value="NAD(P)-binding Rossmann-fold domains"/>
    <property type="match status" value="1"/>
</dbReference>
<sequence length="334" mass="36304">MSNATFYKGSKSGRIQKADTQLKKLEGDFVRLRITASGVCGTDLHYRTQPMALGHEGVGIVEETGPAVKHLQKGDRVGWGYVHDTCGECEHCLTGMDTFCWSRAMYGEADLDQGSFGTGAVWREAFLFKVPDSIADEHAAPLQCGGATVFGALEIHNVKSTDRVGIIGVGGLGHLAIQFASKKGCDVVVFSGTESKKDEAMELGASSFYAMKDKKPGDTDIGRPLDALIVTASALPDWSLYIPLLNRGAKIFPLSVAEGDFAIPHMQMMSNGLVIQNSLVAPRLVHQRMLEFAAHHGIKPMVEKFEMSEKGIEEAMEKLDAGKLRYRAVLLNKQ</sequence>
<dbReference type="GeneID" id="54480952"/>
<protein>
    <submittedName>
        <fullName evidence="7">GroES-like protein</fullName>
    </submittedName>
</protein>
<dbReference type="OrthoDB" id="1879366at2759"/>
<dbReference type="InterPro" id="IPR011032">
    <property type="entry name" value="GroES-like_sf"/>
</dbReference>
<dbReference type="GO" id="GO:0008270">
    <property type="term" value="F:zinc ion binding"/>
    <property type="evidence" value="ECO:0007669"/>
    <property type="project" value="InterPro"/>
</dbReference>
<name>A0A6A6VUX5_9PEZI</name>
<proteinExistence type="inferred from homology"/>
<dbReference type="InterPro" id="IPR047109">
    <property type="entry name" value="CAD-like"/>
</dbReference>
<keyword evidence="2 5" id="KW-0479">Metal-binding</keyword>
<feature type="domain" description="Enoyl reductase (ER)" evidence="6">
    <location>
        <begin position="9"/>
        <end position="330"/>
    </location>
</feature>
<dbReference type="InterPro" id="IPR036291">
    <property type="entry name" value="NAD(P)-bd_dom_sf"/>
</dbReference>
<dbReference type="InterPro" id="IPR002328">
    <property type="entry name" value="ADH_Zn_CS"/>
</dbReference>
<evidence type="ECO:0000313" key="8">
    <source>
        <dbReference type="Proteomes" id="UP000799437"/>
    </source>
</evidence>
<evidence type="ECO:0000256" key="4">
    <source>
        <dbReference type="ARBA" id="ARBA00023002"/>
    </source>
</evidence>
<dbReference type="AlphaFoldDB" id="A0A6A6VUX5"/>
<dbReference type="InterPro" id="IPR013149">
    <property type="entry name" value="ADH-like_C"/>
</dbReference>
<evidence type="ECO:0000259" key="6">
    <source>
        <dbReference type="SMART" id="SM00829"/>
    </source>
</evidence>
<comment type="similarity">
    <text evidence="5">Belongs to the zinc-containing alcohol dehydrogenase family.</text>
</comment>
<evidence type="ECO:0000256" key="5">
    <source>
        <dbReference type="RuleBase" id="RU361277"/>
    </source>
</evidence>
<dbReference type="InterPro" id="IPR020843">
    <property type="entry name" value="ER"/>
</dbReference>
<dbReference type="SMART" id="SM00829">
    <property type="entry name" value="PKS_ER"/>
    <property type="match status" value="1"/>
</dbReference>
<dbReference type="Gene3D" id="3.40.50.720">
    <property type="entry name" value="NAD(P)-binding Rossmann-like Domain"/>
    <property type="match status" value="1"/>
</dbReference>
<keyword evidence="3 5" id="KW-0862">Zinc</keyword>
<dbReference type="PROSITE" id="PS00059">
    <property type="entry name" value="ADH_ZINC"/>
    <property type="match status" value="1"/>
</dbReference>
<dbReference type="FunFam" id="3.40.50.720:FF:000022">
    <property type="entry name" value="Cinnamyl alcohol dehydrogenase"/>
    <property type="match status" value="1"/>
</dbReference>
<dbReference type="CDD" id="cd05283">
    <property type="entry name" value="CAD1"/>
    <property type="match status" value="1"/>
</dbReference>
<organism evidence="7 8">
    <name type="scientific">Pseudovirgaria hyperparasitica</name>
    <dbReference type="NCBI Taxonomy" id="470096"/>
    <lineage>
        <taxon>Eukaryota</taxon>
        <taxon>Fungi</taxon>
        <taxon>Dikarya</taxon>
        <taxon>Ascomycota</taxon>
        <taxon>Pezizomycotina</taxon>
        <taxon>Dothideomycetes</taxon>
        <taxon>Dothideomycetes incertae sedis</taxon>
        <taxon>Acrospermales</taxon>
        <taxon>Acrospermaceae</taxon>
        <taxon>Pseudovirgaria</taxon>
    </lineage>
</organism>
<gene>
    <name evidence="7" type="ORF">EJ05DRAFT_220839</name>
</gene>
<dbReference type="GO" id="GO:0016616">
    <property type="term" value="F:oxidoreductase activity, acting on the CH-OH group of donors, NAD or NADP as acceptor"/>
    <property type="evidence" value="ECO:0007669"/>
    <property type="project" value="InterPro"/>
</dbReference>
<comment type="cofactor">
    <cofactor evidence="1 5">
        <name>Zn(2+)</name>
        <dbReference type="ChEBI" id="CHEBI:29105"/>
    </cofactor>
</comment>
<dbReference type="PANTHER" id="PTHR42683">
    <property type="entry name" value="ALDEHYDE REDUCTASE"/>
    <property type="match status" value="1"/>
</dbReference>
<evidence type="ECO:0000256" key="2">
    <source>
        <dbReference type="ARBA" id="ARBA00022723"/>
    </source>
</evidence>
<dbReference type="InterPro" id="IPR013154">
    <property type="entry name" value="ADH-like_N"/>
</dbReference>
<accession>A0A6A6VUX5</accession>
<evidence type="ECO:0000256" key="1">
    <source>
        <dbReference type="ARBA" id="ARBA00001947"/>
    </source>
</evidence>
<dbReference type="Pfam" id="PF08240">
    <property type="entry name" value="ADH_N"/>
    <property type="match status" value="1"/>
</dbReference>
<keyword evidence="4" id="KW-0560">Oxidoreductase</keyword>
<dbReference type="EMBL" id="ML996584">
    <property type="protein sequence ID" value="KAF2753524.1"/>
    <property type="molecule type" value="Genomic_DNA"/>
</dbReference>
<reference evidence="7" key="1">
    <citation type="journal article" date="2020" name="Stud. Mycol.">
        <title>101 Dothideomycetes genomes: a test case for predicting lifestyles and emergence of pathogens.</title>
        <authorList>
            <person name="Haridas S."/>
            <person name="Albert R."/>
            <person name="Binder M."/>
            <person name="Bloem J."/>
            <person name="Labutti K."/>
            <person name="Salamov A."/>
            <person name="Andreopoulos B."/>
            <person name="Baker S."/>
            <person name="Barry K."/>
            <person name="Bills G."/>
            <person name="Bluhm B."/>
            <person name="Cannon C."/>
            <person name="Castanera R."/>
            <person name="Culley D."/>
            <person name="Daum C."/>
            <person name="Ezra D."/>
            <person name="Gonzalez J."/>
            <person name="Henrissat B."/>
            <person name="Kuo A."/>
            <person name="Liang C."/>
            <person name="Lipzen A."/>
            <person name="Lutzoni F."/>
            <person name="Magnuson J."/>
            <person name="Mondo S."/>
            <person name="Nolan M."/>
            <person name="Ohm R."/>
            <person name="Pangilinan J."/>
            <person name="Park H.-J."/>
            <person name="Ramirez L."/>
            <person name="Alfaro M."/>
            <person name="Sun H."/>
            <person name="Tritt A."/>
            <person name="Yoshinaga Y."/>
            <person name="Zwiers L.-H."/>
            <person name="Turgeon B."/>
            <person name="Goodwin S."/>
            <person name="Spatafora J."/>
            <person name="Crous P."/>
            <person name="Grigoriev I."/>
        </authorList>
    </citation>
    <scope>NUCLEOTIDE SEQUENCE</scope>
    <source>
        <strain evidence="7">CBS 121739</strain>
    </source>
</reference>
<dbReference type="RefSeq" id="XP_033595975.1">
    <property type="nucleotide sequence ID" value="XM_033739898.1"/>
</dbReference>